<dbReference type="RefSeq" id="WP_176937239.1">
    <property type="nucleotide sequence ID" value="NZ_FMZW01000065.1"/>
</dbReference>
<protein>
    <submittedName>
        <fullName evidence="2">MOSC domain-containing protein</fullName>
    </submittedName>
</protein>
<dbReference type="InterPro" id="IPR005302">
    <property type="entry name" value="MoCF_Sase_C"/>
</dbReference>
<evidence type="ECO:0000313" key="3">
    <source>
        <dbReference type="Proteomes" id="UP000199245"/>
    </source>
</evidence>
<dbReference type="GO" id="GO:0030151">
    <property type="term" value="F:molybdenum ion binding"/>
    <property type="evidence" value="ECO:0007669"/>
    <property type="project" value="InterPro"/>
</dbReference>
<organism evidence="2 3">
    <name type="scientific">Bradyrhizobium brasilense</name>
    <dbReference type="NCBI Taxonomy" id="1419277"/>
    <lineage>
        <taxon>Bacteria</taxon>
        <taxon>Pseudomonadati</taxon>
        <taxon>Pseudomonadota</taxon>
        <taxon>Alphaproteobacteria</taxon>
        <taxon>Hyphomicrobiales</taxon>
        <taxon>Nitrobacteraceae</taxon>
        <taxon>Bradyrhizobium</taxon>
    </lineage>
</organism>
<dbReference type="Proteomes" id="UP000199245">
    <property type="component" value="Unassembled WGS sequence"/>
</dbReference>
<name>A0A1G7MPM6_9BRAD</name>
<sequence length="158" mass="17021">MACVVGLFVASAIGQPMQTCTSARVFAGRGLEGDRYERGEGSYSKLPRVAARHVSLIACEAIEAANRELVQRGLIPFEVNETRRNIVVDGIDVYGLLGKEFRIGAVRLRGSEPTRPCHLPSAVTGKMGFAEAYRDRGGVRAEVLSDGIISIGDLIQTD</sequence>
<proteinExistence type="predicted"/>
<evidence type="ECO:0000259" key="1">
    <source>
        <dbReference type="PROSITE" id="PS51340"/>
    </source>
</evidence>
<dbReference type="Pfam" id="PF03473">
    <property type="entry name" value="MOSC"/>
    <property type="match status" value="1"/>
</dbReference>
<feature type="domain" description="MOSC" evidence="1">
    <location>
        <begin position="18"/>
        <end position="158"/>
    </location>
</feature>
<dbReference type="SUPFAM" id="SSF50800">
    <property type="entry name" value="PK beta-barrel domain-like"/>
    <property type="match status" value="1"/>
</dbReference>
<evidence type="ECO:0000313" key="2">
    <source>
        <dbReference type="EMBL" id="SDF63606.1"/>
    </source>
</evidence>
<reference evidence="2 3" key="1">
    <citation type="submission" date="2016-10" db="EMBL/GenBank/DDBJ databases">
        <authorList>
            <person name="de Groot N.N."/>
        </authorList>
    </citation>
    <scope>NUCLEOTIDE SEQUENCE [LARGE SCALE GENOMIC DNA]</scope>
    <source>
        <strain evidence="2 3">R5</strain>
    </source>
</reference>
<dbReference type="EMBL" id="FMZW01000065">
    <property type="protein sequence ID" value="SDF63606.1"/>
    <property type="molecule type" value="Genomic_DNA"/>
</dbReference>
<dbReference type="AlphaFoldDB" id="A0A1G7MPM6"/>
<dbReference type="PROSITE" id="PS51340">
    <property type="entry name" value="MOSC"/>
    <property type="match status" value="1"/>
</dbReference>
<gene>
    <name evidence="2" type="ORF">SAMN05216337_106510</name>
</gene>
<dbReference type="GO" id="GO:0003824">
    <property type="term" value="F:catalytic activity"/>
    <property type="evidence" value="ECO:0007669"/>
    <property type="project" value="InterPro"/>
</dbReference>
<dbReference type="PANTHER" id="PTHR36930:SF1">
    <property type="entry name" value="MOSC DOMAIN-CONTAINING PROTEIN"/>
    <property type="match status" value="1"/>
</dbReference>
<accession>A0A1G7MPM6</accession>
<dbReference type="InterPro" id="IPR052716">
    <property type="entry name" value="MOSC_domain"/>
</dbReference>
<dbReference type="Gene3D" id="2.40.33.20">
    <property type="entry name" value="PK beta-barrel domain-like"/>
    <property type="match status" value="1"/>
</dbReference>
<dbReference type="PANTHER" id="PTHR36930">
    <property type="entry name" value="METAL-SULFUR CLUSTER BIOSYNTHESIS PROTEINS YUAD-RELATED"/>
    <property type="match status" value="1"/>
</dbReference>
<dbReference type="GO" id="GO:0030170">
    <property type="term" value="F:pyridoxal phosphate binding"/>
    <property type="evidence" value="ECO:0007669"/>
    <property type="project" value="InterPro"/>
</dbReference>
<dbReference type="InterPro" id="IPR011037">
    <property type="entry name" value="Pyrv_Knase-like_insert_dom_sf"/>
</dbReference>